<organism evidence="1 2">
    <name type="scientific">Kouleothrix aurantiaca</name>
    <dbReference type="NCBI Taxonomy" id="186479"/>
    <lineage>
        <taxon>Bacteria</taxon>
        <taxon>Bacillati</taxon>
        <taxon>Chloroflexota</taxon>
        <taxon>Chloroflexia</taxon>
        <taxon>Chloroflexales</taxon>
        <taxon>Roseiflexineae</taxon>
        <taxon>Roseiflexaceae</taxon>
        <taxon>Kouleothrix</taxon>
    </lineage>
</organism>
<comment type="caution">
    <text evidence="1">The sequence shown here is derived from an EMBL/GenBank/DDBJ whole genome shotgun (WGS) entry which is preliminary data.</text>
</comment>
<protein>
    <submittedName>
        <fullName evidence="1">Uncharacterized protein</fullName>
    </submittedName>
</protein>
<sequence>MAATLVRIISREQVDGVDYAWVVIPDWDGETARRVRTSELPPELWDRVVWGVVKVGESVAAEATISGDAQPPCRLALQFPK</sequence>
<dbReference type="AlphaFoldDB" id="A0A0P9DBX9"/>
<dbReference type="EMBL" id="LJCR01000294">
    <property type="protein sequence ID" value="KPV53284.1"/>
    <property type="molecule type" value="Genomic_DNA"/>
</dbReference>
<proteinExistence type="predicted"/>
<keyword evidence="2" id="KW-1185">Reference proteome</keyword>
<evidence type="ECO:0000313" key="1">
    <source>
        <dbReference type="EMBL" id="KPV53284.1"/>
    </source>
</evidence>
<dbReference type="Proteomes" id="UP000050509">
    <property type="component" value="Unassembled WGS sequence"/>
</dbReference>
<reference evidence="1 2" key="1">
    <citation type="submission" date="2015-09" db="EMBL/GenBank/DDBJ databases">
        <title>Draft genome sequence of Kouleothrix aurantiaca JCM 19913.</title>
        <authorList>
            <person name="Hemp J."/>
        </authorList>
    </citation>
    <scope>NUCLEOTIDE SEQUENCE [LARGE SCALE GENOMIC DNA]</scope>
    <source>
        <strain evidence="1 2">COM-B</strain>
    </source>
</reference>
<evidence type="ECO:0000313" key="2">
    <source>
        <dbReference type="Proteomes" id="UP000050509"/>
    </source>
</evidence>
<gene>
    <name evidence="1" type="ORF">SE17_10535</name>
</gene>
<accession>A0A0P9DBX9</accession>
<name>A0A0P9DBX9_9CHLR</name>